<dbReference type="GO" id="GO:0033588">
    <property type="term" value="C:elongator holoenzyme complex"/>
    <property type="evidence" value="ECO:0007669"/>
    <property type="project" value="TreeGrafter"/>
</dbReference>
<evidence type="ECO:0000256" key="15">
    <source>
        <dbReference type="PIRNR" id="PIRNR005669"/>
    </source>
</evidence>
<dbReference type="GO" id="GO:0106261">
    <property type="term" value="F:tRNA uridine(34) acetyltransferase activity"/>
    <property type="evidence" value="ECO:0007669"/>
    <property type="project" value="UniProtKB-EC"/>
</dbReference>
<feature type="domain" description="N-acetyltransferase" evidence="17">
    <location>
        <begin position="410"/>
        <end position="560"/>
    </location>
</feature>
<dbReference type="NCBIfam" id="TIGR01211">
    <property type="entry name" value="ELP3"/>
    <property type="match status" value="1"/>
</dbReference>
<dbReference type="PROSITE" id="PS51186">
    <property type="entry name" value="GNAT"/>
    <property type="match status" value="1"/>
</dbReference>
<comment type="catalytic activity">
    <reaction evidence="14">
        <text>uridine(34) in tRNA + acetyl-CoA + S-adenosyl-L-methionine + H2O = 5-(carboxymethyl)uridine(34) in tRNA + 5'-deoxyadenosine + L-methionine + CoA + 2 H(+)</text>
        <dbReference type="Rhea" id="RHEA:61020"/>
        <dbReference type="Rhea" id="RHEA-COMP:10407"/>
        <dbReference type="Rhea" id="RHEA-COMP:11727"/>
        <dbReference type="ChEBI" id="CHEBI:15377"/>
        <dbReference type="ChEBI" id="CHEBI:15378"/>
        <dbReference type="ChEBI" id="CHEBI:17319"/>
        <dbReference type="ChEBI" id="CHEBI:57287"/>
        <dbReference type="ChEBI" id="CHEBI:57288"/>
        <dbReference type="ChEBI" id="CHEBI:57844"/>
        <dbReference type="ChEBI" id="CHEBI:59789"/>
        <dbReference type="ChEBI" id="CHEBI:65315"/>
        <dbReference type="ChEBI" id="CHEBI:74882"/>
        <dbReference type="EC" id="2.3.1.311"/>
    </reaction>
    <physiologicalReaction direction="left-to-right" evidence="14">
        <dbReference type="Rhea" id="RHEA:61021"/>
    </physiologicalReaction>
</comment>
<dbReference type="GO" id="GO:0002926">
    <property type="term" value="P:tRNA wobble base 5-methoxycarbonylmethyl-2-thiouridinylation"/>
    <property type="evidence" value="ECO:0007669"/>
    <property type="project" value="TreeGrafter"/>
</dbReference>
<keyword evidence="7 15" id="KW-0949">S-adenosyl-L-methionine</keyword>
<evidence type="ECO:0000256" key="9">
    <source>
        <dbReference type="ARBA" id="ARBA00022723"/>
    </source>
</evidence>
<dbReference type="InterPro" id="IPR023404">
    <property type="entry name" value="rSAM_horseshoe"/>
</dbReference>
<reference evidence="19" key="1">
    <citation type="submission" date="2022-08" db="EMBL/GenBank/DDBJ databases">
        <title>Novel sulphate-reducing endosymbionts in the free-living metamonad Anaeramoeba.</title>
        <authorList>
            <person name="Jerlstrom-Hultqvist J."/>
            <person name="Cepicka I."/>
            <person name="Gallot-Lavallee L."/>
            <person name="Salas-Leiva D."/>
            <person name="Curtis B.A."/>
            <person name="Zahonova K."/>
            <person name="Pipaliya S."/>
            <person name="Dacks J."/>
            <person name="Roger A.J."/>
        </authorList>
    </citation>
    <scope>NUCLEOTIDE SEQUENCE</scope>
    <source>
        <strain evidence="19">Busselton2</strain>
    </source>
</reference>
<keyword evidence="8 15" id="KW-0819">tRNA processing</keyword>
<evidence type="ECO:0000313" key="20">
    <source>
        <dbReference type="Proteomes" id="UP001146793"/>
    </source>
</evidence>
<keyword evidence="10" id="KW-0694">RNA-binding</keyword>
<evidence type="ECO:0000256" key="14">
    <source>
        <dbReference type="ARBA" id="ARBA00047372"/>
    </source>
</evidence>
<dbReference type="SFLD" id="SFLDF00344">
    <property type="entry name" value="ELP3-like"/>
    <property type="match status" value="1"/>
</dbReference>
<evidence type="ECO:0000256" key="12">
    <source>
        <dbReference type="ARBA" id="ARBA00023014"/>
    </source>
</evidence>
<dbReference type="Proteomes" id="UP001146793">
    <property type="component" value="Unassembled WGS sequence"/>
</dbReference>
<dbReference type="EMBL" id="JANTQA010000063">
    <property type="protein sequence ID" value="KAJ3426578.1"/>
    <property type="molecule type" value="Genomic_DNA"/>
</dbReference>
<dbReference type="Pfam" id="PF04055">
    <property type="entry name" value="Radical_SAM"/>
    <property type="match status" value="1"/>
</dbReference>
<keyword evidence="4" id="KW-0004">4Fe-4S</keyword>
<dbReference type="CDD" id="cd01335">
    <property type="entry name" value="Radical_SAM"/>
    <property type="match status" value="1"/>
</dbReference>
<sequence>MSMNFFVYKLRLKKTIKQFTKPSNESLKFKAIEEILKVVMEKYKAKKPINMVKIKIEVARKYRLPSGVKTTDIINAIPKEHKKALLPLVKRKPIRTASGIAVVAIMCKPVRCPHLAKTGKICTYCPGGEDSDFDYSTQSYTGFEPTSMRAIRAKYDPYLQVRERMFQLESIGHSTNKVEFIVMGGTFLSMDQEYQEFFITRLHDALSGHMSFSVEEAIRYSEQANKKNTGLVIETRPDYCLRPHLNNMLRFGCTRIEIGVQTVYRDVLENCNRGHTLETVKKSFKQSKEAGYKIIAHMMPNLPDVDEERDLEGFKEFFENPDFRPDGLKIYPTLVIRGTELYEMWKDGKYKSFTPHALVDLIAKIFMYIPPWMRIFRVQRDIPLPLISSSGVKKSNIREIALDRVAELGGKCRDVRTREVGIKEIHEKTRPKQLELIRRDYVANGGWETFISYEDPTLDTLVGLVRLRRLNEKNFRKELKGKTSMVRELHVYGAVVDVHVRGEKNFQHRGIGTLLMQEAERISKNEHGSEKIGVISAVGTRNYYRKLGYELRGAYMMKDL</sequence>
<accession>A0AAV7Y9W0</accession>
<comment type="cofactor">
    <cofactor evidence="15 16">
        <name>[4Fe-4S] cluster</name>
        <dbReference type="ChEBI" id="CHEBI:49883"/>
    </cofactor>
    <text evidence="15 16">Binds 1 [4Fe-4S] cluster. The cluster is coordinated with 3 cysteines and an exchangeable S-adenosyl-L-methionine.</text>
</comment>
<dbReference type="Pfam" id="PF23613">
    <property type="entry name" value="ELP3_N"/>
    <property type="match status" value="1"/>
</dbReference>
<dbReference type="InterPro" id="IPR032432">
    <property type="entry name" value="Radical_SAM_C"/>
</dbReference>
<organism evidence="19 20">
    <name type="scientific">Anaeramoeba flamelloides</name>
    <dbReference type="NCBI Taxonomy" id="1746091"/>
    <lineage>
        <taxon>Eukaryota</taxon>
        <taxon>Metamonada</taxon>
        <taxon>Anaeramoebidae</taxon>
        <taxon>Anaeramoeba</taxon>
    </lineage>
</organism>
<dbReference type="SMART" id="SM00729">
    <property type="entry name" value="Elp3"/>
    <property type="match status" value="1"/>
</dbReference>
<evidence type="ECO:0000256" key="4">
    <source>
        <dbReference type="ARBA" id="ARBA00022485"/>
    </source>
</evidence>
<keyword evidence="13 15" id="KW-0012">Acyltransferase</keyword>
<evidence type="ECO:0000256" key="7">
    <source>
        <dbReference type="ARBA" id="ARBA00022691"/>
    </source>
</evidence>
<evidence type="ECO:0000256" key="1">
    <source>
        <dbReference type="ARBA" id="ARBA00005043"/>
    </source>
</evidence>
<evidence type="ECO:0000259" key="17">
    <source>
        <dbReference type="PROSITE" id="PS51186"/>
    </source>
</evidence>
<evidence type="ECO:0000259" key="18">
    <source>
        <dbReference type="PROSITE" id="PS51918"/>
    </source>
</evidence>
<evidence type="ECO:0000313" key="19">
    <source>
        <dbReference type="EMBL" id="KAJ3426578.1"/>
    </source>
</evidence>
<comment type="pathway">
    <text evidence="1">tRNA modification; 5-methoxycarbonylmethyl-2-thiouridine-tRNA biosynthesis.</text>
</comment>
<dbReference type="EC" id="2.3.1.-" evidence="15"/>
<keyword evidence="5 15" id="KW-0820">tRNA-binding</keyword>
<evidence type="ECO:0000256" key="5">
    <source>
        <dbReference type="ARBA" id="ARBA00022555"/>
    </source>
</evidence>
<evidence type="ECO:0000256" key="6">
    <source>
        <dbReference type="ARBA" id="ARBA00022679"/>
    </source>
</evidence>
<dbReference type="GO" id="GO:0005737">
    <property type="term" value="C:cytoplasm"/>
    <property type="evidence" value="ECO:0007669"/>
    <property type="project" value="TreeGrafter"/>
</dbReference>
<proteinExistence type="inferred from homology"/>
<dbReference type="PANTHER" id="PTHR11135">
    <property type="entry name" value="HISTONE ACETYLTRANSFERASE-RELATED"/>
    <property type="match status" value="1"/>
</dbReference>
<dbReference type="InterPro" id="IPR056591">
    <property type="entry name" value="ELP3-like_N"/>
</dbReference>
<keyword evidence="11 16" id="KW-0408">Iron</keyword>
<dbReference type="Gene3D" id="3.80.30.20">
    <property type="entry name" value="tm_1862 like domain"/>
    <property type="match status" value="1"/>
</dbReference>
<dbReference type="GO" id="GO:0051539">
    <property type="term" value="F:4 iron, 4 sulfur cluster binding"/>
    <property type="evidence" value="ECO:0007669"/>
    <property type="project" value="UniProtKB-KW"/>
</dbReference>
<dbReference type="InterPro" id="IPR007197">
    <property type="entry name" value="rSAM"/>
</dbReference>
<dbReference type="SFLD" id="SFLDG01086">
    <property type="entry name" value="elongater_protein-like"/>
    <property type="match status" value="1"/>
</dbReference>
<dbReference type="Gene3D" id="3.40.630.30">
    <property type="match status" value="1"/>
</dbReference>
<dbReference type="InterPro" id="IPR058240">
    <property type="entry name" value="rSAM_sf"/>
</dbReference>
<feature type="domain" description="Radical SAM core" evidence="18">
    <location>
        <begin position="95"/>
        <end position="385"/>
    </location>
</feature>
<keyword evidence="6 15" id="KW-0808">Transferase</keyword>
<dbReference type="InterPro" id="IPR000182">
    <property type="entry name" value="GNAT_dom"/>
</dbReference>
<dbReference type="AlphaFoldDB" id="A0AAV7Y9W0"/>
<evidence type="ECO:0000256" key="3">
    <source>
        <dbReference type="ARBA" id="ARBA00020266"/>
    </source>
</evidence>
<dbReference type="GO" id="GO:0005634">
    <property type="term" value="C:nucleus"/>
    <property type="evidence" value="ECO:0007669"/>
    <property type="project" value="TreeGrafter"/>
</dbReference>
<dbReference type="InterPro" id="IPR039661">
    <property type="entry name" value="ELP3"/>
</dbReference>
<dbReference type="InterPro" id="IPR016181">
    <property type="entry name" value="Acyl_CoA_acyltransferase"/>
</dbReference>
<dbReference type="InterPro" id="IPR006638">
    <property type="entry name" value="Elp3/MiaA/NifB-like_rSAM"/>
</dbReference>
<evidence type="ECO:0000256" key="16">
    <source>
        <dbReference type="PIRSR" id="PIRSR005669-1"/>
    </source>
</evidence>
<evidence type="ECO:0000256" key="13">
    <source>
        <dbReference type="ARBA" id="ARBA00023315"/>
    </source>
</evidence>
<gene>
    <name evidence="19" type="ORF">M0812_26144</name>
</gene>
<dbReference type="SFLD" id="SFLDS00029">
    <property type="entry name" value="Radical_SAM"/>
    <property type="match status" value="1"/>
</dbReference>
<dbReference type="PIRSF" id="PIRSF005669">
    <property type="entry name" value="Hist_AcTrfase_ELP3"/>
    <property type="match status" value="1"/>
</dbReference>
<feature type="binding site" evidence="16">
    <location>
        <position position="122"/>
    </location>
    <ligand>
        <name>[4Fe-4S] cluster</name>
        <dbReference type="ChEBI" id="CHEBI:49883"/>
        <note>4Fe-4S-S-AdoMet</note>
    </ligand>
</feature>
<dbReference type="SUPFAM" id="SSF102114">
    <property type="entry name" value="Radical SAM enzymes"/>
    <property type="match status" value="1"/>
</dbReference>
<comment type="caution">
    <text evidence="19">The sequence shown here is derived from an EMBL/GenBank/DDBJ whole genome shotgun (WGS) entry which is preliminary data.</text>
</comment>
<comment type="function">
    <text evidence="15">Catalytic tRNA acetyltransferase subunit of the elongator complex, which is required for multiple tRNA modifications, including mcm5U (5-methoxycarbonylmethyl uridine), mcm5s2U (5-methoxycarbonylmethyl-2-thiouridine), and ncm5U (5-carbamoylmethyl uridine). In the elongator complex, acts as a tRNA uridine(34) acetyltransferase by mediating formation of carboxymethyluridine in the wobble base at position 34 in tRNAs.</text>
</comment>
<dbReference type="PROSITE" id="PS51918">
    <property type="entry name" value="RADICAL_SAM"/>
    <property type="match status" value="1"/>
</dbReference>
<feature type="binding site" evidence="16">
    <location>
        <position position="125"/>
    </location>
    <ligand>
        <name>[4Fe-4S] cluster</name>
        <dbReference type="ChEBI" id="CHEBI:49883"/>
        <note>4Fe-4S-S-AdoMet</note>
    </ligand>
</feature>
<evidence type="ECO:0000256" key="2">
    <source>
        <dbReference type="ARBA" id="ARBA00005494"/>
    </source>
</evidence>
<dbReference type="SUPFAM" id="SSF55729">
    <property type="entry name" value="Acyl-CoA N-acyltransferases (Nat)"/>
    <property type="match status" value="1"/>
</dbReference>
<comment type="similarity">
    <text evidence="2 15">Belongs to the ELP3 family.</text>
</comment>
<evidence type="ECO:0000256" key="11">
    <source>
        <dbReference type="ARBA" id="ARBA00023004"/>
    </source>
</evidence>
<dbReference type="InterPro" id="IPR034687">
    <property type="entry name" value="ELP3-like"/>
</dbReference>
<dbReference type="GO" id="GO:0046872">
    <property type="term" value="F:metal ion binding"/>
    <property type="evidence" value="ECO:0007669"/>
    <property type="project" value="UniProtKB-KW"/>
</dbReference>
<dbReference type="PANTHER" id="PTHR11135:SF0">
    <property type="entry name" value="ELONGATOR COMPLEX PROTEIN 3"/>
    <property type="match status" value="1"/>
</dbReference>
<protein>
    <recommendedName>
        <fullName evidence="3 15">Elongator complex protein 3</fullName>
        <ecNumber evidence="15">2.3.1.-</ecNumber>
    </recommendedName>
</protein>
<evidence type="ECO:0000256" key="10">
    <source>
        <dbReference type="ARBA" id="ARBA00022884"/>
    </source>
</evidence>
<name>A0AAV7Y9W0_9EUKA</name>
<feature type="binding site" evidence="16">
    <location>
        <position position="112"/>
    </location>
    <ligand>
        <name>[4Fe-4S] cluster</name>
        <dbReference type="ChEBI" id="CHEBI:49883"/>
        <note>4Fe-4S-S-AdoMet</note>
    </ligand>
</feature>
<dbReference type="GO" id="GO:0000049">
    <property type="term" value="F:tRNA binding"/>
    <property type="evidence" value="ECO:0007669"/>
    <property type="project" value="UniProtKB-KW"/>
</dbReference>
<keyword evidence="9 15" id="KW-0479">Metal-binding</keyword>
<dbReference type="Pfam" id="PF16199">
    <property type="entry name" value="Radical_SAM_C"/>
    <property type="match status" value="1"/>
</dbReference>
<evidence type="ECO:0000256" key="8">
    <source>
        <dbReference type="ARBA" id="ARBA00022694"/>
    </source>
</evidence>
<dbReference type="Pfam" id="PF00583">
    <property type="entry name" value="Acetyltransf_1"/>
    <property type="match status" value="1"/>
</dbReference>
<keyword evidence="12 15" id="KW-0411">Iron-sulfur</keyword>